<dbReference type="GO" id="GO:0005886">
    <property type="term" value="C:plasma membrane"/>
    <property type="evidence" value="ECO:0007669"/>
    <property type="project" value="UniProtKB-SubCell"/>
</dbReference>
<organism evidence="10 11">
    <name type="scientific">Tessaracoccus aquimaris</name>
    <dbReference type="NCBI Taxonomy" id="1332264"/>
    <lineage>
        <taxon>Bacteria</taxon>
        <taxon>Bacillati</taxon>
        <taxon>Actinomycetota</taxon>
        <taxon>Actinomycetes</taxon>
        <taxon>Propionibacteriales</taxon>
        <taxon>Propionibacteriaceae</taxon>
        <taxon>Tessaracoccus</taxon>
    </lineage>
</organism>
<feature type="transmembrane region" description="Helical" evidence="8">
    <location>
        <begin position="233"/>
        <end position="255"/>
    </location>
</feature>
<feature type="transmembrane region" description="Helical" evidence="8">
    <location>
        <begin position="503"/>
        <end position="525"/>
    </location>
</feature>
<evidence type="ECO:0000256" key="1">
    <source>
        <dbReference type="ARBA" id="ARBA00004429"/>
    </source>
</evidence>
<dbReference type="STRING" id="1332264.BW730_13435"/>
<feature type="transmembrane region" description="Helical" evidence="8">
    <location>
        <begin position="397"/>
        <end position="413"/>
    </location>
</feature>
<feature type="domain" description="ABC transmembrane type-1" evidence="9">
    <location>
        <begin position="46"/>
        <end position="252"/>
    </location>
</feature>
<feature type="transmembrane region" description="Helical" evidence="8">
    <location>
        <begin position="338"/>
        <end position="360"/>
    </location>
</feature>
<evidence type="ECO:0000256" key="5">
    <source>
        <dbReference type="ARBA" id="ARBA00022692"/>
    </source>
</evidence>
<evidence type="ECO:0000313" key="10">
    <source>
        <dbReference type="EMBL" id="AQP49373.1"/>
    </source>
</evidence>
<evidence type="ECO:0000256" key="6">
    <source>
        <dbReference type="ARBA" id="ARBA00022989"/>
    </source>
</evidence>
<dbReference type="Proteomes" id="UP000188145">
    <property type="component" value="Chromosome"/>
</dbReference>
<keyword evidence="5 8" id="KW-0812">Transmembrane</keyword>
<accession>A0A1Q2CTD4</accession>
<feature type="transmembrane region" description="Helical" evidence="8">
    <location>
        <begin position="456"/>
        <end position="483"/>
    </location>
</feature>
<sequence>MLGVFGLFLVYPLWGVLKESVIDGDGGFTWKYFVQFLSKTYYLGTIRNSFVLSIAVTLVSLAIGIPFSYFYTYFKLRGAKFLFVGAVLSCMSAPFIGAYSWILLMGRGGLVTQFLETFLPFIPVGSIYGFGGIVFVLSLKLFPLVSVYMNGAFRSIDSSLLEAASMMGSTGLKRVWQVMIRLTMPTVLAASLLVFMRAFADFGTPLLIGEGYRTFTVEIYNQYLGETGQNHNFAAAIGVIGVLVTAAVFLIQKYATSKFNFSIKASRPVDKKKPRGIGGVLMYIYMYGLVALGVLPQLYIIYLSFRNSNSGKFLPGYSFDNYQAAASRLLWRSTWNTLWFGFASLAIIIVMSVLIAYLVVRRANFANNLIDTLSMIPYILPGAVIGIGLVLAFNSPPLALTGTATIIIIALVIRRMPYTIRSATATLMHIPISAEEAARSLGASKMKTFFRITTPMMAAGITSGAILSFVSIVTEMSSAILLYNNKTITLTMSAYVAISRGNYGLACAFSAILTVLTAVILLIYLRFTAEEDIQM</sequence>
<keyword evidence="3" id="KW-1003">Cell membrane</keyword>
<comment type="similarity">
    <text evidence="8">Belongs to the binding-protein-dependent transport system permease family.</text>
</comment>
<feature type="transmembrane region" description="Helical" evidence="8">
    <location>
        <begin position="372"/>
        <end position="391"/>
    </location>
</feature>
<evidence type="ECO:0000256" key="4">
    <source>
        <dbReference type="ARBA" id="ARBA00022519"/>
    </source>
</evidence>
<dbReference type="InterPro" id="IPR000515">
    <property type="entry name" value="MetI-like"/>
</dbReference>
<evidence type="ECO:0000256" key="8">
    <source>
        <dbReference type="RuleBase" id="RU363032"/>
    </source>
</evidence>
<evidence type="ECO:0000259" key="9">
    <source>
        <dbReference type="PROSITE" id="PS50928"/>
    </source>
</evidence>
<proteinExistence type="inferred from homology"/>
<dbReference type="EMBL" id="CP019606">
    <property type="protein sequence ID" value="AQP49373.1"/>
    <property type="molecule type" value="Genomic_DNA"/>
</dbReference>
<dbReference type="CDD" id="cd06261">
    <property type="entry name" value="TM_PBP2"/>
    <property type="match status" value="2"/>
</dbReference>
<keyword evidence="4" id="KW-0997">Cell inner membrane</keyword>
<feature type="transmembrane region" description="Helical" evidence="8">
    <location>
        <begin position="122"/>
        <end position="145"/>
    </location>
</feature>
<dbReference type="PROSITE" id="PS50928">
    <property type="entry name" value="ABC_TM1"/>
    <property type="match status" value="2"/>
</dbReference>
<keyword evidence="7 8" id="KW-0472">Membrane</keyword>
<dbReference type="OrthoDB" id="9804439at2"/>
<reference evidence="11" key="1">
    <citation type="submission" date="2017-02" db="EMBL/GenBank/DDBJ databases">
        <title>Tessaracoccus aquaemaris sp. nov., isolated from the intestine of a Korean rockfish, Sebastes schlegelii, in a marine aquaculture pond.</title>
        <authorList>
            <person name="Tak E.J."/>
            <person name="Bae J.-W."/>
        </authorList>
    </citation>
    <scope>NUCLEOTIDE SEQUENCE [LARGE SCALE GENOMIC DNA]</scope>
    <source>
        <strain evidence="11">NSG39</strain>
    </source>
</reference>
<dbReference type="AlphaFoldDB" id="A0A1Q2CTD4"/>
<dbReference type="PANTHER" id="PTHR43357">
    <property type="entry name" value="INNER MEMBRANE ABC TRANSPORTER PERMEASE PROTEIN YDCV"/>
    <property type="match status" value="1"/>
</dbReference>
<feature type="transmembrane region" description="Helical" evidence="8">
    <location>
        <begin position="81"/>
        <end position="102"/>
    </location>
</feature>
<feature type="domain" description="ABC transmembrane type-1" evidence="9">
    <location>
        <begin position="334"/>
        <end position="524"/>
    </location>
</feature>
<dbReference type="GO" id="GO:0055085">
    <property type="term" value="P:transmembrane transport"/>
    <property type="evidence" value="ECO:0007669"/>
    <property type="project" value="InterPro"/>
</dbReference>
<name>A0A1Q2CTD4_9ACTN</name>
<feature type="transmembrane region" description="Helical" evidence="8">
    <location>
        <begin position="182"/>
        <end position="200"/>
    </location>
</feature>
<evidence type="ECO:0000256" key="2">
    <source>
        <dbReference type="ARBA" id="ARBA00022448"/>
    </source>
</evidence>
<evidence type="ECO:0000256" key="3">
    <source>
        <dbReference type="ARBA" id="ARBA00022475"/>
    </source>
</evidence>
<keyword evidence="6 8" id="KW-1133">Transmembrane helix</keyword>
<evidence type="ECO:0000256" key="7">
    <source>
        <dbReference type="ARBA" id="ARBA00023136"/>
    </source>
</evidence>
<feature type="transmembrane region" description="Helical" evidence="8">
    <location>
        <begin position="276"/>
        <end position="302"/>
    </location>
</feature>
<dbReference type="InterPro" id="IPR035906">
    <property type="entry name" value="MetI-like_sf"/>
</dbReference>
<gene>
    <name evidence="10" type="ORF">BW730_13435</name>
</gene>
<dbReference type="SUPFAM" id="SSF161098">
    <property type="entry name" value="MetI-like"/>
    <property type="match status" value="2"/>
</dbReference>
<dbReference type="Gene3D" id="1.10.3720.10">
    <property type="entry name" value="MetI-like"/>
    <property type="match status" value="2"/>
</dbReference>
<keyword evidence="2 8" id="KW-0813">Transport</keyword>
<protein>
    <submittedName>
        <fullName evidence="10">Iron ABC transporter permease</fullName>
    </submittedName>
</protein>
<dbReference type="PANTHER" id="PTHR43357:SF3">
    <property type="entry name" value="FE(3+)-TRANSPORT SYSTEM PERMEASE PROTEIN FBPB 2"/>
    <property type="match status" value="1"/>
</dbReference>
<feature type="transmembrane region" description="Helical" evidence="8">
    <location>
        <begin position="50"/>
        <end position="74"/>
    </location>
</feature>
<dbReference type="KEGG" id="tes:BW730_13435"/>
<comment type="subcellular location">
    <subcellularLocation>
        <location evidence="1">Cell inner membrane</location>
        <topology evidence="1">Multi-pass membrane protein</topology>
    </subcellularLocation>
    <subcellularLocation>
        <location evidence="8">Cell membrane</location>
        <topology evidence="8">Multi-pass membrane protein</topology>
    </subcellularLocation>
</comment>
<keyword evidence="11" id="KW-1185">Reference proteome</keyword>
<evidence type="ECO:0000313" key="11">
    <source>
        <dbReference type="Proteomes" id="UP000188145"/>
    </source>
</evidence>
<dbReference type="Pfam" id="PF00528">
    <property type="entry name" value="BPD_transp_1"/>
    <property type="match status" value="2"/>
</dbReference>